<proteinExistence type="predicted"/>
<reference evidence="1" key="1">
    <citation type="submission" date="2017-10" db="EMBL/GenBank/DDBJ databases">
        <title>Draft genome sequence of the planktic cyanobacteria Tychonema bourrellyi isolated from alpine lentic freshwater.</title>
        <authorList>
            <person name="Tett A."/>
            <person name="Armanini F."/>
            <person name="Asnicar F."/>
            <person name="Boscaini A."/>
            <person name="Pasolli E."/>
            <person name="Zolfo M."/>
            <person name="Donati C."/>
            <person name="Salmaso N."/>
            <person name="Segata N."/>
        </authorList>
    </citation>
    <scope>NUCLEOTIDE SEQUENCE</scope>
    <source>
        <strain evidence="1">FEM_GT703</strain>
    </source>
</reference>
<accession>A0A2G4F5E6</accession>
<dbReference type="AlphaFoldDB" id="A0A2G4F5E6"/>
<keyword evidence="2" id="KW-1185">Reference proteome</keyword>
<organism evidence="1 2">
    <name type="scientific">Tychonema bourrellyi FEM_GT703</name>
    <dbReference type="NCBI Taxonomy" id="2040638"/>
    <lineage>
        <taxon>Bacteria</taxon>
        <taxon>Bacillati</taxon>
        <taxon>Cyanobacteriota</taxon>
        <taxon>Cyanophyceae</taxon>
        <taxon>Oscillatoriophycideae</taxon>
        <taxon>Oscillatoriales</taxon>
        <taxon>Microcoleaceae</taxon>
        <taxon>Tychonema</taxon>
    </lineage>
</organism>
<evidence type="ECO:0000313" key="1">
    <source>
        <dbReference type="EMBL" id="PHX56958.1"/>
    </source>
</evidence>
<protein>
    <submittedName>
        <fullName evidence="1">Uncharacterized protein</fullName>
    </submittedName>
</protein>
<comment type="caution">
    <text evidence="1">The sequence shown here is derived from an EMBL/GenBank/DDBJ whole genome shotgun (WGS) entry which is preliminary data.</text>
</comment>
<dbReference type="EMBL" id="NXIB02000008">
    <property type="protein sequence ID" value="PHX56958.1"/>
    <property type="molecule type" value="Genomic_DNA"/>
</dbReference>
<name>A0A2G4F5E6_9CYAN</name>
<evidence type="ECO:0000313" key="2">
    <source>
        <dbReference type="Proteomes" id="UP000226442"/>
    </source>
</evidence>
<gene>
    <name evidence="1" type="ORF">CP500_002405</name>
</gene>
<sequence length="66" mass="7377">MNRQDACSTKSEFSCGTGILPVVDRSARCEFNPTTDRRVNFLVEQASCLLLIVVQDVNSTQQLIEE</sequence>
<dbReference type="Proteomes" id="UP000226442">
    <property type="component" value="Unassembled WGS sequence"/>
</dbReference>